<dbReference type="PANTHER" id="PTHR46797:SF23">
    <property type="entry name" value="HTH-TYPE TRANSCRIPTIONAL REGULATOR SUTR"/>
    <property type="match status" value="1"/>
</dbReference>
<dbReference type="CDD" id="cd02209">
    <property type="entry name" value="cupin_XRE_C"/>
    <property type="match status" value="1"/>
</dbReference>
<feature type="domain" description="HTH cro/C1-type" evidence="4">
    <location>
        <begin position="24"/>
        <end position="78"/>
    </location>
</feature>
<dbReference type="InterPro" id="IPR013096">
    <property type="entry name" value="Cupin_2"/>
</dbReference>
<comment type="caution">
    <text evidence="5">The sequence shown here is derived from an EMBL/GenBank/DDBJ whole genome shotgun (WGS) entry which is preliminary data.</text>
</comment>
<evidence type="ECO:0000259" key="4">
    <source>
        <dbReference type="PROSITE" id="PS50943"/>
    </source>
</evidence>
<reference evidence="5" key="2">
    <citation type="journal article" date="2021" name="PeerJ">
        <title>Extensive microbial diversity within the chicken gut microbiome revealed by metagenomics and culture.</title>
        <authorList>
            <person name="Gilroy R."/>
            <person name="Ravi A."/>
            <person name="Getino M."/>
            <person name="Pursley I."/>
            <person name="Horton D.L."/>
            <person name="Alikhan N.F."/>
            <person name="Baker D."/>
            <person name="Gharbi K."/>
            <person name="Hall N."/>
            <person name="Watson M."/>
            <person name="Adriaenssens E.M."/>
            <person name="Foster-Nyarko E."/>
            <person name="Jarju S."/>
            <person name="Secka A."/>
            <person name="Antonio M."/>
            <person name="Oren A."/>
            <person name="Chaudhuri R.R."/>
            <person name="La Ragione R."/>
            <person name="Hildebrand F."/>
            <person name="Pallen M.J."/>
        </authorList>
    </citation>
    <scope>NUCLEOTIDE SEQUENCE</scope>
    <source>
        <strain evidence="5">ChiBcolR7-354</strain>
    </source>
</reference>
<dbReference type="GO" id="GO:0003677">
    <property type="term" value="F:DNA binding"/>
    <property type="evidence" value="ECO:0007669"/>
    <property type="project" value="UniProtKB-KW"/>
</dbReference>
<dbReference type="PROSITE" id="PS50943">
    <property type="entry name" value="HTH_CROC1"/>
    <property type="match status" value="1"/>
</dbReference>
<protein>
    <submittedName>
        <fullName evidence="5">Helix-turn-helix transcriptional regulator</fullName>
    </submittedName>
</protein>
<dbReference type="Gene3D" id="1.10.260.40">
    <property type="entry name" value="lambda repressor-like DNA-binding domains"/>
    <property type="match status" value="1"/>
</dbReference>
<evidence type="ECO:0000313" key="6">
    <source>
        <dbReference type="Proteomes" id="UP000824262"/>
    </source>
</evidence>
<dbReference type="Gene3D" id="2.60.120.10">
    <property type="entry name" value="Jelly Rolls"/>
    <property type="match status" value="1"/>
</dbReference>
<evidence type="ECO:0000256" key="2">
    <source>
        <dbReference type="ARBA" id="ARBA00023125"/>
    </source>
</evidence>
<dbReference type="SUPFAM" id="SSF51182">
    <property type="entry name" value="RmlC-like cupins"/>
    <property type="match status" value="1"/>
</dbReference>
<dbReference type="InterPro" id="IPR050807">
    <property type="entry name" value="TransReg_Diox_bact_type"/>
</dbReference>
<dbReference type="SUPFAM" id="SSF47413">
    <property type="entry name" value="lambda repressor-like DNA-binding domains"/>
    <property type="match status" value="1"/>
</dbReference>
<evidence type="ECO:0000256" key="1">
    <source>
        <dbReference type="ARBA" id="ARBA00023015"/>
    </source>
</evidence>
<sequence>MAEKPAAIPENSSQDMNTVISDNLRSLRQSLHLSLSEVSERTGVSKSMLGQIERNESSPTISTLWKIATGLQVSFTSLMERPEQGISIVRESEVTPVINDHGRFRLYPVVPARPGRTFELVDLELKKGAVSESSPHADGTEEIVLVYEGELEVMLGEKKEERYSVPAGSVISYKADQFHTYRNLSGGVTRAAMIINYASNQTGKKGT</sequence>
<dbReference type="GO" id="GO:0003700">
    <property type="term" value="F:DNA-binding transcription factor activity"/>
    <property type="evidence" value="ECO:0007669"/>
    <property type="project" value="TreeGrafter"/>
</dbReference>
<keyword evidence="3" id="KW-0804">Transcription</keyword>
<keyword evidence="2" id="KW-0238">DNA-binding</keyword>
<dbReference type="Pfam" id="PF07883">
    <property type="entry name" value="Cupin_2"/>
    <property type="match status" value="1"/>
</dbReference>
<evidence type="ECO:0000313" key="5">
    <source>
        <dbReference type="EMBL" id="HIQ79509.1"/>
    </source>
</evidence>
<keyword evidence="1" id="KW-0805">Transcription regulation</keyword>
<evidence type="ECO:0000256" key="3">
    <source>
        <dbReference type="ARBA" id="ARBA00023163"/>
    </source>
</evidence>
<gene>
    <name evidence="5" type="ORF">IAB77_09680</name>
</gene>
<dbReference type="InterPro" id="IPR014710">
    <property type="entry name" value="RmlC-like_jellyroll"/>
</dbReference>
<dbReference type="InterPro" id="IPR001387">
    <property type="entry name" value="Cro/C1-type_HTH"/>
</dbReference>
<organism evidence="5 6">
    <name type="scientific">Candidatus Scatomorpha intestinavium</name>
    <dbReference type="NCBI Taxonomy" id="2840922"/>
    <lineage>
        <taxon>Bacteria</taxon>
        <taxon>Bacillati</taxon>
        <taxon>Bacillota</taxon>
        <taxon>Clostridia</taxon>
        <taxon>Eubacteriales</taxon>
        <taxon>Candidatus Scatomorpha</taxon>
    </lineage>
</organism>
<name>A0A9D0ZFW2_9FIRM</name>
<dbReference type="SMART" id="SM00530">
    <property type="entry name" value="HTH_XRE"/>
    <property type="match status" value="1"/>
</dbReference>
<dbReference type="Proteomes" id="UP000824262">
    <property type="component" value="Unassembled WGS sequence"/>
</dbReference>
<dbReference type="InterPro" id="IPR010982">
    <property type="entry name" value="Lambda_DNA-bd_dom_sf"/>
</dbReference>
<proteinExistence type="predicted"/>
<dbReference type="EMBL" id="DVGA01000112">
    <property type="protein sequence ID" value="HIQ79509.1"/>
    <property type="molecule type" value="Genomic_DNA"/>
</dbReference>
<reference evidence="5" key="1">
    <citation type="submission" date="2020-10" db="EMBL/GenBank/DDBJ databases">
        <authorList>
            <person name="Gilroy R."/>
        </authorList>
    </citation>
    <scope>NUCLEOTIDE SEQUENCE</scope>
    <source>
        <strain evidence="5">ChiBcolR7-354</strain>
    </source>
</reference>
<dbReference type="CDD" id="cd00093">
    <property type="entry name" value="HTH_XRE"/>
    <property type="match status" value="1"/>
</dbReference>
<dbReference type="GO" id="GO:0005829">
    <property type="term" value="C:cytosol"/>
    <property type="evidence" value="ECO:0007669"/>
    <property type="project" value="TreeGrafter"/>
</dbReference>
<dbReference type="AlphaFoldDB" id="A0A9D0ZFW2"/>
<accession>A0A9D0ZFW2</accession>
<dbReference type="Pfam" id="PF01381">
    <property type="entry name" value="HTH_3"/>
    <property type="match status" value="1"/>
</dbReference>
<dbReference type="PANTHER" id="PTHR46797">
    <property type="entry name" value="HTH-TYPE TRANSCRIPTIONAL REGULATOR"/>
    <property type="match status" value="1"/>
</dbReference>
<dbReference type="InterPro" id="IPR011051">
    <property type="entry name" value="RmlC_Cupin_sf"/>
</dbReference>